<evidence type="ECO:0000313" key="1">
    <source>
        <dbReference type="EMBL" id="CAG8809654.1"/>
    </source>
</evidence>
<feature type="non-terminal residue" evidence="1">
    <location>
        <position position="1"/>
    </location>
</feature>
<sequence length="113" mass="13186">NLYEKKFASETKMEIESLLTTTAERVDIIFNKLLASNKKNIIDNTNCTEAAQATSNREEKQLKLIIAILRSNSDKNNHSLNINNELEMTTMEKLEYEEHMLLIEERKEKLKEL</sequence>
<organism evidence="1 2">
    <name type="scientific">Cetraspora pellucida</name>
    <dbReference type="NCBI Taxonomy" id="1433469"/>
    <lineage>
        <taxon>Eukaryota</taxon>
        <taxon>Fungi</taxon>
        <taxon>Fungi incertae sedis</taxon>
        <taxon>Mucoromycota</taxon>
        <taxon>Glomeromycotina</taxon>
        <taxon>Glomeromycetes</taxon>
        <taxon>Diversisporales</taxon>
        <taxon>Gigasporaceae</taxon>
        <taxon>Cetraspora</taxon>
    </lineage>
</organism>
<dbReference type="AlphaFoldDB" id="A0A9N9K496"/>
<protein>
    <submittedName>
        <fullName evidence="1">9327_t:CDS:1</fullName>
    </submittedName>
</protein>
<comment type="caution">
    <text evidence="1">The sequence shown here is derived from an EMBL/GenBank/DDBJ whole genome shotgun (WGS) entry which is preliminary data.</text>
</comment>
<name>A0A9N9K496_9GLOM</name>
<proteinExistence type="predicted"/>
<gene>
    <name evidence="1" type="ORF">CPELLU_LOCUS18499</name>
</gene>
<accession>A0A9N9K496</accession>
<dbReference type="EMBL" id="CAJVQA010037279">
    <property type="protein sequence ID" value="CAG8809654.1"/>
    <property type="molecule type" value="Genomic_DNA"/>
</dbReference>
<keyword evidence="2" id="KW-1185">Reference proteome</keyword>
<evidence type="ECO:0000313" key="2">
    <source>
        <dbReference type="Proteomes" id="UP000789759"/>
    </source>
</evidence>
<reference evidence="1" key="1">
    <citation type="submission" date="2021-06" db="EMBL/GenBank/DDBJ databases">
        <authorList>
            <person name="Kallberg Y."/>
            <person name="Tangrot J."/>
            <person name="Rosling A."/>
        </authorList>
    </citation>
    <scope>NUCLEOTIDE SEQUENCE</scope>
    <source>
        <strain evidence="1">FL966</strain>
    </source>
</reference>
<dbReference type="Proteomes" id="UP000789759">
    <property type="component" value="Unassembled WGS sequence"/>
</dbReference>